<name>I1PWJ8_ORYGL</name>
<reference evidence="1 2" key="2">
    <citation type="submission" date="2018-04" db="EMBL/GenBank/DDBJ databases">
        <title>OglaRS2 (Oryza glaberrima Reference Sequence Version 2).</title>
        <authorList>
            <person name="Zhang J."/>
            <person name="Kudrna D."/>
            <person name="Lee S."/>
            <person name="Talag J."/>
            <person name="Rajasekar S."/>
            <person name="Wing R.A."/>
        </authorList>
    </citation>
    <scope>NUCLEOTIDE SEQUENCE [LARGE SCALE GENOMIC DNA]</scope>
    <source>
        <strain evidence="1 2">cv. IRGC 96717</strain>
    </source>
</reference>
<evidence type="ECO:0000313" key="1">
    <source>
        <dbReference type="EnsemblPlants" id="ORGLA05G0174600.1"/>
    </source>
</evidence>
<dbReference type="HOGENOM" id="CLU_2403239_0_0_1"/>
<dbReference type="AlphaFoldDB" id="I1PWJ8"/>
<keyword evidence="2" id="KW-1185">Reference proteome</keyword>
<dbReference type="EnsemblPlants" id="ORGLA05G0174600.1">
    <property type="protein sequence ID" value="ORGLA05G0174600.1"/>
    <property type="gene ID" value="ORGLA05G0174600"/>
</dbReference>
<dbReference type="STRING" id="4538.I1PWJ8"/>
<proteinExistence type="predicted"/>
<protein>
    <submittedName>
        <fullName evidence="1">Uncharacterized protein</fullName>
    </submittedName>
</protein>
<dbReference type="Gramene" id="ORGLA05G0174600.1">
    <property type="protein sequence ID" value="ORGLA05G0174600.1"/>
    <property type="gene ID" value="ORGLA05G0174600"/>
</dbReference>
<organism evidence="1 2">
    <name type="scientific">Oryza glaberrima</name>
    <name type="common">African rice</name>
    <dbReference type="NCBI Taxonomy" id="4538"/>
    <lineage>
        <taxon>Eukaryota</taxon>
        <taxon>Viridiplantae</taxon>
        <taxon>Streptophyta</taxon>
        <taxon>Embryophyta</taxon>
        <taxon>Tracheophyta</taxon>
        <taxon>Spermatophyta</taxon>
        <taxon>Magnoliopsida</taxon>
        <taxon>Liliopsida</taxon>
        <taxon>Poales</taxon>
        <taxon>Poaceae</taxon>
        <taxon>BOP clade</taxon>
        <taxon>Oryzoideae</taxon>
        <taxon>Oryzeae</taxon>
        <taxon>Oryzinae</taxon>
        <taxon>Oryza</taxon>
    </lineage>
</organism>
<reference evidence="1" key="1">
    <citation type="submission" date="2015-06" db="UniProtKB">
        <authorList>
            <consortium name="EnsemblPlants"/>
        </authorList>
    </citation>
    <scope>IDENTIFICATION</scope>
</reference>
<dbReference type="Proteomes" id="UP000007306">
    <property type="component" value="Chromosome 5"/>
</dbReference>
<accession>I1PWJ8</accession>
<sequence>MGRAVGALVASASASPAPLRALNGLVAAIRSPLGIGFDLNVPPETFGHYCAVLQSEMLCLELEPTPSPFPAPAARSHCFLSEDDTSSSSTQHQLAA</sequence>
<evidence type="ECO:0000313" key="2">
    <source>
        <dbReference type="Proteomes" id="UP000007306"/>
    </source>
</evidence>